<evidence type="ECO:0000313" key="3">
    <source>
        <dbReference type="EMBL" id="PYE15151.1"/>
    </source>
</evidence>
<comment type="caution">
    <text evidence="3">The sequence shown here is derived from an EMBL/GenBank/DDBJ whole genome shotgun (WGS) entry which is preliminary data.</text>
</comment>
<dbReference type="GO" id="GO:0005737">
    <property type="term" value="C:cytoplasm"/>
    <property type="evidence" value="ECO:0007669"/>
    <property type="project" value="TreeGrafter"/>
</dbReference>
<dbReference type="Gene3D" id="1.20.1050.10">
    <property type="match status" value="1"/>
</dbReference>
<dbReference type="SUPFAM" id="SSF52833">
    <property type="entry name" value="Thioredoxin-like"/>
    <property type="match status" value="1"/>
</dbReference>
<dbReference type="SUPFAM" id="SSF47616">
    <property type="entry name" value="GST C-terminal domain-like"/>
    <property type="match status" value="1"/>
</dbReference>
<proteinExistence type="predicted"/>
<dbReference type="Gene3D" id="3.40.30.10">
    <property type="entry name" value="Glutaredoxin"/>
    <property type="match status" value="1"/>
</dbReference>
<dbReference type="Pfam" id="PF13410">
    <property type="entry name" value="GST_C_2"/>
    <property type="match status" value="1"/>
</dbReference>
<name>A0A318RSF5_WILLI</name>
<gene>
    <name evidence="3" type="ORF">DFR67_111228</name>
</gene>
<keyword evidence="4" id="KW-1185">Reference proteome</keyword>
<evidence type="ECO:0000259" key="2">
    <source>
        <dbReference type="PROSITE" id="PS50405"/>
    </source>
</evidence>
<dbReference type="InterPro" id="IPR010987">
    <property type="entry name" value="Glutathione-S-Trfase_C-like"/>
</dbReference>
<dbReference type="AlphaFoldDB" id="A0A318RSF5"/>
<sequence length="296" mass="32384">MPNYASPADTATHGEYTINQAPGDTRPIYRFTGRISGDGSTPYPAVADRYHVYSGWFCPWAQRVTLVIELAGLSDTVSVSYVDGKRDARGWAFRETYGPDPVNGFTLLREAYNLTEPDFDGHVSVPTLWDRETGKVVSNDFATLDADLSSQYDVAANGGVELYPAALRSKIDELETWLRADVNSTAHVATGDGPAAAEAAETLQKAFTQLENRLQGSRFLLGDDVTLADVRLFVTLVRYDAAAAKTGAPRLSEFAELWHYARDLYAIDAFTKTTDFDSFGGDGSVVADWQLSVDHS</sequence>
<dbReference type="PANTHER" id="PTHR32419">
    <property type="entry name" value="GLUTATHIONYL-HYDROQUINONE REDUCTASE"/>
    <property type="match status" value="1"/>
</dbReference>
<dbReference type="EMBL" id="QJSP01000011">
    <property type="protein sequence ID" value="PYE15151.1"/>
    <property type="molecule type" value="Genomic_DNA"/>
</dbReference>
<dbReference type="RefSeq" id="WP_110471140.1">
    <property type="nucleotide sequence ID" value="NZ_QJSP01000011.1"/>
</dbReference>
<protein>
    <submittedName>
        <fullName evidence="3">Putative glutathione S-transferase</fullName>
    </submittedName>
</protein>
<dbReference type="Pfam" id="PF13409">
    <property type="entry name" value="GST_N_2"/>
    <property type="match status" value="1"/>
</dbReference>
<dbReference type="PROSITE" id="PS50405">
    <property type="entry name" value="GST_CTER"/>
    <property type="match status" value="1"/>
</dbReference>
<dbReference type="InterPro" id="IPR036249">
    <property type="entry name" value="Thioredoxin-like_sf"/>
</dbReference>
<dbReference type="InterPro" id="IPR036282">
    <property type="entry name" value="Glutathione-S-Trfase_C_sf"/>
</dbReference>
<organism evidence="3 4">
    <name type="scientific">Williamsia limnetica</name>
    <dbReference type="NCBI Taxonomy" id="882452"/>
    <lineage>
        <taxon>Bacteria</taxon>
        <taxon>Bacillati</taxon>
        <taxon>Actinomycetota</taxon>
        <taxon>Actinomycetes</taxon>
        <taxon>Mycobacteriales</taxon>
        <taxon>Nocardiaceae</taxon>
        <taxon>Williamsia</taxon>
    </lineage>
</organism>
<accession>A0A318RSF5</accession>
<feature type="domain" description="GST C-terminal" evidence="2">
    <location>
        <begin position="164"/>
        <end position="289"/>
    </location>
</feature>
<keyword evidence="3" id="KW-0808">Transferase</keyword>
<feature type="region of interest" description="Disordered" evidence="1">
    <location>
        <begin position="1"/>
        <end position="25"/>
    </location>
</feature>
<dbReference type="OrthoDB" id="9769158at2"/>
<dbReference type="InterPro" id="IPR004045">
    <property type="entry name" value="Glutathione_S-Trfase_N"/>
</dbReference>
<dbReference type="Proteomes" id="UP000247591">
    <property type="component" value="Unassembled WGS sequence"/>
</dbReference>
<dbReference type="InterPro" id="IPR016639">
    <property type="entry name" value="GST_Omega/GSH"/>
</dbReference>
<dbReference type="GO" id="GO:0004364">
    <property type="term" value="F:glutathione transferase activity"/>
    <property type="evidence" value="ECO:0007669"/>
    <property type="project" value="InterPro"/>
</dbReference>
<dbReference type="PANTHER" id="PTHR32419:SF6">
    <property type="entry name" value="GLUTATHIONE S-TRANSFERASE OMEGA-LIKE 1-RELATED"/>
    <property type="match status" value="1"/>
</dbReference>
<evidence type="ECO:0000313" key="4">
    <source>
        <dbReference type="Proteomes" id="UP000247591"/>
    </source>
</evidence>
<evidence type="ECO:0000256" key="1">
    <source>
        <dbReference type="SAM" id="MobiDB-lite"/>
    </source>
</evidence>
<reference evidence="3 4" key="1">
    <citation type="submission" date="2018-06" db="EMBL/GenBank/DDBJ databases">
        <title>Genomic Encyclopedia of Type Strains, Phase IV (KMG-IV): sequencing the most valuable type-strain genomes for metagenomic binning, comparative biology and taxonomic classification.</title>
        <authorList>
            <person name="Goeker M."/>
        </authorList>
    </citation>
    <scope>NUCLEOTIDE SEQUENCE [LARGE SCALE GENOMIC DNA]</scope>
    <source>
        <strain evidence="3 4">DSM 45521</strain>
    </source>
</reference>